<organism evidence="9 10">
    <name type="scientific">Colletotrichum asianum</name>
    <dbReference type="NCBI Taxonomy" id="702518"/>
    <lineage>
        <taxon>Eukaryota</taxon>
        <taxon>Fungi</taxon>
        <taxon>Dikarya</taxon>
        <taxon>Ascomycota</taxon>
        <taxon>Pezizomycotina</taxon>
        <taxon>Sordariomycetes</taxon>
        <taxon>Hypocreomycetidae</taxon>
        <taxon>Glomerellales</taxon>
        <taxon>Glomerellaceae</taxon>
        <taxon>Colletotrichum</taxon>
        <taxon>Colletotrichum gloeosporioides species complex</taxon>
    </lineage>
</organism>
<feature type="compositionally biased region" description="Low complexity" evidence="6">
    <location>
        <begin position="385"/>
        <end position="397"/>
    </location>
</feature>
<feature type="domain" description="Rhodopsin" evidence="8">
    <location>
        <begin position="31"/>
        <end position="271"/>
    </location>
</feature>
<feature type="transmembrane region" description="Helical" evidence="7">
    <location>
        <begin position="182"/>
        <end position="202"/>
    </location>
</feature>
<dbReference type="OrthoDB" id="3903189at2759"/>
<evidence type="ECO:0000259" key="8">
    <source>
        <dbReference type="Pfam" id="PF20684"/>
    </source>
</evidence>
<gene>
    <name evidence="9" type="ORF">GQ607_008103</name>
</gene>
<feature type="transmembrane region" description="Helical" evidence="7">
    <location>
        <begin position="214"/>
        <end position="236"/>
    </location>
</feature>
<evidence type="ECO:0000256" key="4">
    <source>
        <dbReference type="ARBA" id="ARBA00023136"/>
    </source>
</evidence>
<evidence type="ECO:0000256" key="5">
    <source>
        <dbReference type="ARBA" id="ARBA00038359"/>
    </source>
</evidence>
<protein>
    <recommendedName>
        <fullName evidence="8">Rhodopsin domain-containing protein</fullName>
    </recommendedName>
</protein>
<feature type="transmembrane region" description="Helical" evidence="7">
    <location>
        <begin position="108"/>
        <end position="126"/>
    </location>
</feature>
<keyword evidence="10" id="KW-1185">Reference proteome</keyword>
<comment type="caution">
    <text evidence="9">The sequence shown here is derived from an EMBL/GenBank/DDBJ whole genome shotgun (WGS) entry which is preliminary data.</text>
</comment>
<dbReference type="GO" id="GO:0016020">
    <property type="term" value="C:membrane"/>
    <property type="evidence" value="ECO:0007669"/>
    <property type="project" value="UniProtKB-SubCell"/>
</dbReference>
<evidence type="ECO:0000313" key="9">
    <source>
        <dbReference type="EMBL" id="KAF0324664.1"/>
    </source>
</evidence>
<dbReference type="EMBL" id="WOWK01000042">
    <property type="protein sequence ID" value="KAF0324664.1"/>
    <property type="molecule type" value="Genomic_DNA"/>
</dbReference>
<dbReference type="InterPro" id="IPR049326">
    <property type="entry name" value="Rhodopsin_dom_fungi"/>
</dbReference>
<dbReference type="Proteomes" id="UP000434172">
    <property type="component" value="Unassembled WGS sequence"/>
</dbReference>
<evidence type="ECO:0000256" key="1">
    <source>
        <dbReference type="ARBA" id="ARBA00004141"/>
    </source>
</evidence>
<evidence type="ECO:0000256" key="6">
    <source>
        <dbReference type="SAM" id="MobiDB-lite"/>
    </source>
</evidence>
<comment type="similarity">
    <text evidence="5">Belongs to the SAT4 family.</text>
</comment>
<evidence type="ECO:0000256" key="2">
    <source>
        <dbReference type="ARBA" id="ARBA00022692"/>
    </source>
</evidence>
<dbReference type="Pfam" id="PF20684">
    <property type="entry name" value="Fung_rhodopsin"/>
    <property type="match status" value="1"/>
</dbReference>
<keyword evidence="3 7" id="KW-1133">Transmembrane helix</keyword>
<feature type="region of interest" description="Disordered" evidence="6">
    <location>
        <begin position="291"/>
        <end position="317"/>
    </location>
</feature>
<evidence type="ECO:0000256" key="7">
    <source>
        <dbReference type="SAM" id="Phobius"/>
    </source>
</evidence>
<dbReference type="PANTHER" id="PTHR33048:SF149">
    <property type="entry name" value="UBID FAMILY DECARBOXYLASE"/>
    <property type="match status" value="1"/>
</dbReference>
<reference evidence="9 10" key="1">
    <citation type="submission" date="2019-12" db="EMBL/GenBank/DDBJ databases">
        <title>A genome sequence resource for the geographically widespread anthracnose pathogen Colletotrichum asianum.</title>
        <authorList>
            <person name="Meng Y."/>
        </authorList>
    </citation>
    <scope>NUCLEOTIDE SEQUENCE [LARGE SCALE GENOMIC DNA]</scope>
    <source>
        <strain evidence="9 10">ICMP 18580</strain>
    </source>
</reference>
<feature type="region of interest" description="Disordered" evidence="6">
    <location>
        <begin position="368"/>
        <end position="446"/>
    </location>
</feature>
<evidence type="ECO:0000256" key="3">
    <source>
        <dbReference type="ARBA" id="ARBA00022989"/>
    </source>
</evidence>
<feature type="transmembrane region" description="Helical" evidence="7">
    <location>
        <begin position="18"/>
        <end position="34"/>
    </location>
</feature>
<sequence length="446" mass="49652">MMVDTDWQFATTLQRESWILYSIGMALVVMRLYSRARRLGGVQHYQIDDYLQLVAICLFTALIALLNIITENGGSNLFPIEDYATFSPQDIQARIANSKLVLISEQCMLNLIYVLKACVLILYTRLTLNLSTRRFVRWLALYVVIGWTATQITMFSACHPFTDYWAVPPSNPQCATFETYAILQAWFNISSDMLMLMVPLPLIIRMTVSWRQKVVLVFIFSLGICVIVAAFLTKVYNLSDPYSPRYMLWYIREASVAVYVSNLPLLWPLLREWFPWLKNLKTVGVLPTPHPAGASGPTKGKETNVKGSTTVGERSQVGPAGWPVGTAAIMKRDTFLEFGAWIRAGDLELQKPVRAKLASPSTELFLDSGTATPMSLLTPEKNRKSASSASPSQHSGATIEETYVGQSTAGGVMLGPDLERGDFSWETPQSPSRVWAGAASSKFSLS</sequence>
<comment type="subcellular location">
    <subcellularLocation>
        <location evidence="1">Membrane</location>
        <topology evidence="1">Multi-pass membrane protein</topology>
    </subcellularLocation>
</comment>
<keyword evidence="2 7" id="KW-0812">Transmembrane</keyword>
<name>A0A8H3WCS8_9PEZI</name>
<keyword evidence="4 7" id="KW-0472">Membrane</keyword>
<accession>A0A8H3WCS8</accession>
<dbReference type="PANTHER" id="PTHR33048">
    <property type="entry name" value="PTH11-LIKE INTEGRAL MEMBRANE PROTEIN (AFU_ORTHOLOGUE AFUA_5G11245)"/>
    <property type="match status" value="1"/>
</dbReference>
<dbReference type="InterPro" id="IPR052337">
    <property type="entry name" value="SAT4-like"/>
</dbReference>
<proteinExistence type="inferred from homology"/>
<feature type="transmembrane region" description="Helical" evidence="7">
    <location>
        <begin position="50"/>
        <end position="69"/>
    </location>
</feature>
<evidence type="ECO:0000313" key="10">
    <source>
        <dbReference type="Proteomes" id="UP000434172"/>
    </source>
</evidence>
<dbReference type="AlphaFoldDB" id="A0A8H3WCS8"/>
<feature type="transmembrane region" description="Helical" evidence="7">
    <location>
        <begin position="248"/>
        <end position="270"/>
    </location>
</feature>
<feature type="transmembrane region" description="Helical" evidence="7">
    <location>
        <begin position="138"/>
        <end position="162"/>
    </location>
</feature>